<dbReference type="RefSeq" id="WP_029990462.1">
    <property type="nucleotide sequence ID" value="NZ_ATMJ01000026.1"/>
</dbReference>
<proteinExistence type="predicted"/>
<feature type="binding site" evidence="10">
    <location>
        <position position="131"/>
    </location>
    <ligand>
        <name>NAD(+)</name>
        <dbReference type="ChEBI" id="CHEBI:57540"/>
    </ligand>
</feature>
<dbReference type="eggNOG" id="COG0371">
    <property type="taxonomic scope" value="Bacteria"/>
</dbReference>
<comment type="pathway">
    <text evidence="4">Polyol metabolism; glycerol fermentation; glycerone phosphate from glycerol (oxidative route): step 1/2.</text>
</comment>
<evidence type="ECO:0000256" key="2">
    <source>
        <dbReference type="ARBA" id="ARBA00023002"/>
    </source>
</evidence>
<reference evidence="12 13" key="1">
    <citation type="submission" date="2014-05" db="EMBL/GenBank/DDBJ databases">
        <title>ATOL: Assembling a taxonomically balanced genome-scale reconstruction of the evolutionary history of the Enterobacteriaceae.</title>
        <authorList>
            <person name="Plunkett G.III."/>
            <person name="Neeno-Eckwall E.C."/>
            <person name="Glasner J.D."/>
            <person name="Perna N.T."/>
        </authorList>
    </citation>
    <scope>NUCLEOTIDE SEQUENCE [LARGE SCALE GENOMIC DNA]</scope>
    <source>
        <strain evidence="12 13">ATCC 33301</strain>
    </source>
</reference>
<dbReference type="PANTHER" id="PTHR43616:SF5">
    <property type="entry name" value="GLYCEROL DEHYDROGENASE 1"/>
    <property type="match status" value="1"/>
</dbReference>
<dbReference type="SUPFAM" id="SSF56796">
    <property type="entry name" value="Dehydroquinate synthase-like"/>
    <property type="match status" value="1"/>
</dbReference>
<organism evidence="12 13">
    <name type="scientific">Tatumella ptyseos ATCC 33301</name>
    <dbReference type="NCBI Taxonomy" id="1005995"/>
    <lineage>
        <taxon>Bacteria</taxon>
        <taxon>Pseudomonadati</taxon>
        <taxon>Pseudomonadota</taxon>
        <taxon>Gammaproteobacteria</taxon>
        <taxon>Enterobacterales</taxon>
        <taxon>Erwiniaceae</taxon>
        <taxon>Tatumella</taxon>
    </lineage>
</organism>
<feature type="binding site" evidence="8">
    <location>
        <position position="277"/>
    </location>
    <ligand>
        <name>glycerol</name>
        <dbReference type="ChEBI" id="CHEBI:17754"/>
    </ligand>
</feature>
<dbReference type="GO" id="GO:0046872">
    <property type="term" value="F:metal ion binding"/>
    <property type="evidence" value="ECO:0007669"/>
    <property type="project" value="UniProtKB-KW"/>
</dbReference>
<dbReference type="GO" id="GO:0008888">
    <property type="term" value="F:glycerol dehydrogenase (NAD+) activity"/>
    <property type="evidence" value="ECO:0007669"/>
    <property type="project" value="UniProtKB-EC"/>
</dbReference>
<feature type="binding site" evidence="8">
    <location>
        <position position="177"/>
    </location>
    <ligand>
        <name>glycerol</name>
        <dbReference type="ChEBI" id="CHEBI:17754"/>
    </ligand>
</feature>
<evidence type="ECO:0000256" key="5">
    <source>
        <dbReference type="ARBA" id="ARBA00039147"/>
    </source>
</evidence>
<dbReference type="EC" id="1.1.1.6" evidence="5"/>
<dbReference type="Proteomes" id="UP000028602">
    <property type="component" value="Unassembled WGS sequence"/>
</dbReference>
<feature type="binding site" evidence="10">
    <location>
        <begin position="122"/>
        <end position="125"/>
    </location>
    <ligand>
        <name>NAD(+)</name>
        <dbReference type="ChEBI" id="CHEBI:57540"/>
    </ligand>
</feature>
<gene>
    <name evidence="12" type="primary">gldA</name>
    <name evidence="12" type="ORF">GTPT_1846</name>
</gene>
<feature type="binding site" evidence="8">
    <location>
        <position position="260"/>
    </location>
    <ligand>
        <name>glycerol</name>
        <dbReference type="ChEBI" id="CHEBI:17754"/>
    </ligand>
</feature>
<feature type="binding site" evidence="10">
    <location>
        <position position="43"/>
    </location>
    <ligand>
        <name>NAD(+)</name>
        <dbReference type="ChEBI" id="CHEBI:57540"/>
    </ligand>
</feature>
<evidence type="ECO:0000313" key="13">
    <source>
        <dbReference type="Proteomes" id="UP000028602"/>
    </source>
</evidence>
<evidence type="ECO:0000256" key="4">
    <source>
        <dbReference type="ARBA" id="ARBA00037918"/>
    </source>
</evidence>
<feature type="binding site" evidence="10">
    <location>
        <position position="133"/>
    </location>
    <ligand>
        <name>NAD(+)</name>
        <dbReference type="ChEBI" id="CHEBI:57540"/>
    </ligand>
</feature>
<dbReference type="Gene3D" id="3.40.50.1970">
    <property type="match status" value="1"/>
</dbReference>
<comment type="catalytic activity">
    <reaction evidence="7">
        <text>glycerol + NAD(+) = dihydroxyacetone + NADH + H(+)</text>
        <dbReference type="Rhea" id="RHEA:13769"/>
        <dbReference type="ChEBI" id="CHEBI:15378"/>
        <dbReference type="ChEBI" id="CHEBI:16016"/>
        <dbReference type="ChEBI" id="CHEBI:17754"/>
        <dbReference type="ChEBI" id="CHEBI:57540"/>
        <dbReference type="ChEBI" id="CHEBI:57945"/>
        <dbReference type="EC" id="1.1.1.6"/>
    </reaction>
</comment>
<keyword evidence="1 8" id="KW-0479">Metal-binding</keyword>
<dbReference type="OrthoDB" id="6502012at2"/>
<feature type="binding site" evidence="10">
    <location>
        <position position="137"/>
    </location>
    <ligand>
        <name>NAD(+)</name>
        <dbReference type="ChEBI" id="CHEBI:57540"/>
    </ligand>
</feature>
<feature type="domain" description="Alcohol dehydrogenase iron-type/glycerol dehydrogenase GldA" evidence="11">
    <location>
        <begin position="14"/>
        <end position="160"/>
    </location>
</feature>
<dbReference type="NCBIfam" id="NF006941">
    <property type="entry name" value="PRK09423.1"/>
    <property type="match status" value="1"/>
</dbReference>
<dbReference type="InterPro" id="IPR016205">
    <property type="entry name" value="Glycerol_DH"/>
</dbReference>
<evidence type="ECO:0000256" key="7">
    <source>
        <dbReference type="ARBA" id="ARBA00049006"/>
    </source>
</evidence>
<dbReference type="Pfam" id="PF00465">
    <property type="entry name" value="Fe-ADH"/>
    <property type="match status" value="1"/>
</dbReference>
<keyword evidence="8" id="KW-0862">Zinc</keyword>
<evidence type="ECO:0000313" key="12">
    <source>
        <dbReference type="EMBL" id="KFD19507.1"/>
    </source>
</evidence>
<feature type="binding site" evidence="10">
    <location>
        <begin position="100"/>
        <end position="104"/>
    </location>
    <ligand>
        <name>NAD(+)</name>
        <dbReference type="ChEBI" id="CHEBI:57540"/>
    </ligand>
</feature>
<keyword evidence="2 12" id="KW-0560">Oxidoreductase</keyword>
<keyword evidence="13" id="KW-1185">Reference proteome</keyword>
<dbReference type="AlphaFoldDB" id="A0A085JGB1"/>
<name>A0A085JGB1_9GAMM</name>
<feature type="binding site" evidence="9">
    <location>
        <position position="127"/>
    </location>
    <ligand>
        <name>glycerol</name>
        <dbReference type="ChEBI" id="CHEBI:17754"/>
    </ligand>
</feature>
<evidence type="ECO:0000256" key="6">
    <source>
        <dbReference type="ARBA" id="ARBA00040132"/>
    </source>
</evidence>
<evidence type="ECO:0000256" key="8">
    <source>
        <dbReference type="PIRSR" id="PIRSR000112-1"/>
    </source>
</evidence>
<comment type="caution">
    <text evidence="12">The sequence shown here is derived from an EMBL/GenBank/DDBJ whole genome shotgun (WGS) entry which is preliminary data.</text>
</comment>
<dbReference type="InterPro" id="IPR001670">
    <property type="entry name" value="ADH_Fe/GldA"/>
</dbReference>
<dbReference type="PIRSF" id="PIRSF000112">
    <property type="entry name" value="Glycerol_dehydrogenase"/>
    <property type="match status" value="1"/>
</dbReference>
<keyword evidence="3 10" id="KW-0520">NAD</keyword>
<dbReference type="Gene3D" id="1.20.1090.10">
    <property type="entry name" value="Dehydroquinate synthase-like - alpha domain"/>
    <property type="match status" value="1"/>
</dbReference>
<protein>
    <recommendedName>
        <fullName evidence="6">Glycerol dehydrogenase</fullName>
        <ecNumber evidence="5">1.1.1.6</ecNumber>
    </recommendedName>
</protein>
<evidence type="ECO:0000256" key="3">
    <source>
        <dbReference type="ARBA" id="ARBA00023027"/>
    </source>
</evidence>
<comment type="cofactor">
    <cofactor evidence="8">
        <name>Zn(2+)</name>
        <dbReference type="ChEBI" id="CHEBI:29105"/>
    </cofactor>
    <text evidence="8">Binds 1 zinc ion per subunit.</text>
</comment>
<evidence type="ECO:0000256" key="1">
    <source>
        <dbReference type="ARBA" id="ARBA00022723"/>
    </source>
</evidence>
<sequence>MIKETKLPRTVTSPKKFFIGTDMLSKIDDFVKDFGDNTLIITDEFILPKVQEQALPALHAAGLKGCAEKFRYECCRKEIDRLQECVRASEANVIVGVGGGKTLDTAKAVAFYLKLPVVLFPTIASTDAPCTALAVIYTESGEFDEYLYLPQNPDVVVADTSIIAAAPLRFFSAGVGDALATYFEARACYAADGINLVLHKPSRTGLGLAELCYRLLSENIDAAMDAVANHLTTPALEQTIEATIYLSGVGAEAGGLAAAHAVNNGMSVVPDLHKAQHGEKVVFGLLTQLVLENAPQEEWDNVVRIVKAAKLPLTLEDMGLKTFVESEWREVARIACAPGDTMNNMPMELTVDDVYNAMVTANTIAHRMKG</sequence>
<dbReference type="CDD" id="cd08170">
    <property type="entry name" value="GlyDH"/>
    <property type="match status" value="1"/>
</dbReference>
<accession>A0A085JGB1</accession>
<dbReference type="EMBL" id="JMPR01000031">
    <property type="protein sequence ID" value="KFD19507.1"/>
    <property type="molecule type" value="Genomic_DNA"/>
</dbReference>
<evidence type="ECO:0000259" key="11">
    <source>
        <dbReference type="Pfam" id="PF00465"/>
    </source>
</evidence>
<dbReference type="PANTHER" id="PTHR43616">
    <property type="entry name" value="GLYCEROL DEHYDROGENASE"/>
    <property type="match status" value="1"/>
</dbReference>
<evidence type="ECO:0000256" key="9">
    <source>
        <dbReference type="PIRSR" id="PIRSR000112-2"/>
    </source>
</evidence>
<evidence type="ECO:0000256" key="10">
    <source>
        <dbReference type="PIRSR" id="PIRSR000112-3"/>
    </source>
</evidence>